<reference evidence="2 3" key="1">
    <citation type="journal article" date="2018" name="PLoS Genet.">
        <title>Population sequencing reveals clonal diversity and ancestral inbreeding in the grapevine cultivar Chardonnay.</title>
        <authorList>
            <person name="Roach M.J."/>
            <person name="Johnson D.L."/>
            <person name="Bohlmann J."/>
            <person name="van Vuuren H.J."/>
            <person name="Jones S.J."/>
            <person name="Pretorius I.S."/>
            <person name="Schmidt S.A."/>
            <person name="Borneman A.R."/>
        </authorList>
    </citation>
    <scope>NUCLEOTIDE SEQUENCE [LARGE SCALE GENOMIC DNA]</scope>
    <source>
        <strain evidence="3">cv. Chardonnay</strain>
        <tissue evidence="2">Leaf</tissue>
    </source>
</reference>
<evidence type="ECO:0000256" key="1">
    <source>
        <dbReference type="SAM" id="MobiDB-lite"/>
    </source>
</evidence>
<name>A0A438CL07_VITVI</name>
<dbReference type="EMBL" id="QGNW01002185">
    <property type="protein sequence ID" value="RVW23848.1"/>
    <property type="molecule type" value="Genomic_DNA"/>
</dbReference>
<feature type="region of interest" description="Disordered" evidence="1">
    <location>
        <begin position="74"/>
        <end position="96"/>
    </location>
</feature>
<evidence type="ECO:0008006" key="4">
    <source>
        <dbReference type="Google" id="ProtNLM"/>
    </source>
</evidence>
<protein>
    <recommendedName>
        <fullName evidence="4">DUF4283 domain-containing protein</fullName>
    </recommendedName>
</protein>
<proteinExistence type="predicted"/>
<gene>
    <name evidence="2" type="ORF">CK203_094423</name>
</gene>
<sequence length="444" mass="49004">MDVLGKKLKGSLWKEAEDLLRVLDLEAPACVGLVDSDAKRHCLVFPEGKGFLGGWALLAEKLRSLGISTRDEPKEVFASSKTESRDGDSKGKKENSYIDAVKTRGVSRVRRLREAAWLQLGEEDVVAEVLLAIRNGSGKEKEVREEEEGASCASYVVEQMQSIGQPTKVVMLPKGGEKCCITDMEAHFSDLMSTRGGSSSPTPNTKELTYEALIEEESRYTGSHSQSFFLLGKRDFSSSSSLFGRDGIFVATDGGCGRGYISEIIGGTELGPLRMIMADGRETKVSGLSGLANGTVEKGTEDVLERVPQKIMEEGYEVGEILFLLKRMKEKKIQKRMKGKLDGRKNRKLESSKFERKLRKLEWTVNYLGGVEGGEGAVLLRVGRFLEWGTVDSRGTMGGVYGSTMRRDMECLWNESGAIYSLWNGLWCVVGDFNAILSPEERSK</sequence>
<comment type="caution">
    <text evidence="2">The sequence shown here is derived from an EMBL/GenBank/DDBJ whole genome shotgun (WGS) entry which is preliminary data.</text>
</comment>
<accession>A0A438CL07</accession>
<dbReference type="Proteomes" id="UP000288805">
    <property type="component" value="Unassembled WGS sequence"/>
</dbReference>
<evidence type="ECO:0000313" key="2">
    <source>
        <dbReference type="EMBL" id="RVW23848.1"/>
    </source>
</evidence>
<feature type="compositionally biased region" description="Basic and acidic residues" evidence="1">
    <location>
        <begin position="82"/>
        <end position="96"/>
    </location>
</feature>
<evidence type="ECO:0000313" key="3">
    <source>
        <dbReference type="Proteomes" id="UP000288805"/>
    </source>
</evidence>
<dbReference type="AlphaFoldDB" id="A0A438CL07"/>
<organism evidence="2 3">
    <name type="scientific">Vitis vinifera</name>
    <name type="common">Grape</name>
    <dbReference type="NCBI Taxonomy" id="29760"/>
    <lineage>
        <taxon>Eukaryota</taxon>
        <taxon>Viridiplantae</taxon>
        <taxon>Streptophyta</taxon>
        <taxon>Embryophyta</taxon>
        <taxon>Tracheophyta</taxon>
        <taxon>Spermatophyta</taxon>
        <taxon>Magnoliopsida</taxon>
        <taxon>eudicotyledons</taxon>
        <taxon>Gunneridae</taxon>
        <taxon>Pentapetalae</taxon>
        <taxon>rosids</taxon>
        <taxon>Vitales</taxon>
        <taxon>Vitaceae</taxon>
        <taxon>Viteae</taxon>
        <taxon>Vitis</taxon>
    </lineage>
</organism>